<dbReference type="EMBL" id="HE577331">
    <property type="protein sequence ID" value="CCD03477.1"/>
    <property type="molecule type" value="Genomic_DNA"/>
</dbReference>
<dbReference type="Proteomes" id="UP000007319">
    <property type="component" value="Plasmid AZOBR_p4"/>
</dbReference>
<name>A0A9P1K0W1_9PROT</name>
<dbReference type="KEGG" id="abs:AZOBR_p450002"/>
<evidence type="ECO:0000313" key="2">
    <source>
        <dbReference type="EMBL" id="CCD03477.1"/>
    </source>
</evidence>
<protein>
    <submittedName>
        <fullName evidence="2">Uncharacterized protein</fullName>
    </submittedName>
</protein>
<organism evidence="2 4">
    <name type="scientific">Azospirillum baldaniorum</name>
    <dbReference type="NCBI Taxonomy" id="1064539"/>
    <lineage>
        <taxon>Bacteria</taxon>
        <taxon>Pseudomonadati</taxon>
        <taxon>Pseudomonadota</taxon>
        <taxon>Alphaproteobacteria</taxon>
        <taxon>Rhodospirillales</taxon>
        <taxon>Azospirillaceae</taxon>
        <taxon>Azospirillum</taxon>
    </lineage>
</organism>
<sequence length="36" mass="4098">MPKTRRSNVGRCESKGLTDRFGSSRYVAPTRRTGLR</sequence>
<dbReference type="AlphaFoldDB" id="A0A9P1K0W1"/>
<dbReference type="KEGG" id="abs:AZOBR_p470001"/>
<gene>
    <name evidence="2" type="ORF">AZOBR_p450002</name>
    <name evidence="3" type="ORF">AZOBR_p470001</name>
</gene>
<evidence type="ECO:0000256" key="1">
    <source>
        <dbReference type="SAM" id="MobiDB-lite"/>
    </source>
</evidence>
<geneLocation type="plasmid" evidence="2 4">
    <name>AZOBR_p4</name>
</geneLocation>
<accession>A0A9P1K0W1</accession>
<keyword evidence="4" id="KW-1185">Reference proteome</keyword>
<keyword evidence="2" id="KW-0614">Plasmid</keyword>
<reference evidence="2 4" key="1">
    <citation type="journal article" date="2011" name="PLoS Genet.">
        <title>Azospirillum genomes reveal transition of bacteria from aquatic to terrestrial environments.</title>
        <authorList>
            <person name="Wisniewski-Dye F."/>
            <person name="Borziak K."/>
            <person name="Khalsa-Moyers G."/>
            <person name="Alexandre G."/>
            <person name="Sukharnikov L.O."/>
            <person name="Wuichet K."/>
            <person name="Hurst G.B."/>
            <person name="McDonald W.H."/>
            <person name="Robertson J.S."/>
            <person name="Barbe V."/>
            <person name="Calteau A."/>
            <person name="Rouy Z."/>
            <person name="Mangenot S."/>
            <person name="Prigent-Combaret C."/>
            <person name="Normand P."/>
            <person name="Boyer M."/>
            <person name="Siguier P."/>
            <person name="Dessaux Y."/>
            <person name="Elmerich C."/>
            <person name="Condemine G."/>
            <person name="Krishnen G."/>
            <person name="Kennedy I."/>
            <person name="Paterson A.H."/>
            <person name="Gonzalez V."/>
            <person name="Mavingui P."/>
            <person name="Zhulin I.B."/>
        </authorList>
    </citation>
    <scope>NUCLEOTIDE SEQUENCE [LARGE SCALE GENOMIC DNA]</scope>
    <source>
        <strain evidence="2 4">Sp245</strain>
        <plasmid evidence="2 4">AZOBR_p4</plasmid>
    </source>
</reference>
<evidence type="ECO:0000313" key="4">
    <source>
        <dbReference type="Proteomes" id="UP000007319"/>
    </source>
</evidence>
<evidence type="ECO:0000313" key="3">
    <source>
        <dbReference type="EMBL" id="CCD03585.1"/>
    </source>
</evidence>
<proteinExistence type="predicted"/>
<feature type="region of interest" description="Disordered" evidence="1">
    <location>
        <begin position="1"/>
        <end position="36"/>
    </location>
</feature>
<dbReference type="EMBL" id="HE577331">
    <property type="protein sequence ID" value="CCD03585.1"/>
    <property type="molecule type" value="Genomic_DNA"/>
</dbReference>